<evidence type="ECO:0000256" key="1">
    <source>
        <dbReference type="SAM" id="Coils"/>
    </source>
</evidence>
<gene>
    <name evidence="2" type="ORF">ASIM_LOCUS9043</name>
</gene>
<dbReference type="Proteomes" id="UP000267096">
    <property type="component" value="Unassembled WGS sequence"/>
</dbReference>
<evidence type="ECO:0000313" key="3">
    <source>
        <dbReference type="Proteomes" id="UP000267096"/>
    </source>
</evidence>
<dbReference type="WBParaSite" id="ASIM_0000929801-mRNA-1">
    <property type="protein sequence ID" value="ASIM_0000929801-mRNA-1"/>
    <property type="gene ID" value="ASIM_0000929801"/>
</dbReference>
<dbReference type="EMBL" id="UYRR01026379">
    <property type="protein sequence ID" value="VDK36367.1"/>
    <property type="molecule type" value="Genomic_DNA"/>
</dbReference>
<protein>
    <submittedName>
        <fullName evidence="4">t-SNARE coiled-coil homology domain-containing protein</fullName>
    </submittedName>
</protein>
<proteinExistence type="predicted"/>
<organism evidence="4">
    <name type="scientific">Anisakis simplex</name>
    <name type="common">Herring worm</name>
    <dbReference type="NCBI Taxonomy" id="6269"/>
    <lineage>
        <taxon>Eukaryota</taxon>
        <taxon>Metazoa</taxon>
        <taxon>Ecdysozoa</taxon>
        <taxon>Nematoda</taxon>
        <taxon>Chromadorea</taxon>
        <taxon>Rhabditida</taxon>
        <taxon>Spirurina</taxon>
        <taxon>Ascaridomorpha</taxon>
        <taxon>Ascaridoidea</taxon>
        <taxon>Anisakidae</taxon>
        <taxon>Anisakis</taxon>
        <taxon>Anisakis simplex complex</taxon>
    </lineage>
</organism>
<accession>A0A0M3JNQ7</accession>
<evidence type="ECO:0000313" key="4">
    <source>
        <dbReference type="WBParaSite" id="ASIM_0000929801-mRNA-1"/>
    </source>
</evidence>
<dbReference type="AlphaFoldDB" id="A0A0M3JNQ7"/>
<reference evidence="2 3" key="2">
    <citation type="submission" date="2018-11" db="EMBL/GenBank/DDBJ databases">
        <authorList>
            <consortium name="Pathogen Informatics"/>
        </authorList>
    </citation>
    <scope>NUCLEOTIDE SEQUENCE [LARGE SCALE GENOMIC DNA]</scope>
</reference>
<sequence>ESLTGPLVNDSCYVTPSVYSVPRLSFEIFESNVTQMNTLQRREREILQQLEAQEDNAAEIHQTFSNLRQEVDAKTRKLKKMYLRLQQVIRSQLILCL</sequence>
<feature type="coiled-coil region" evidence="1">
    <location>
        <begin position="36"/>
        <end position="70"/>
    </location>
</feature>
<keyword evidence="3" id="KW-1185">Reference proteome</keyword>
<name>A0A0M3JNQ7_ANISI</name>
<evidence type="ECO:0000313" key="2">
    <source>
        <dbReference type="EMBL" id="VDK36367.1"/>
    </source>
</evidence>
<dbReference type="OrthoDB" id="3176171at2759"/>
<keyword evidence="1" id="KW-0175">Coiled coil</keyword>
<reference evidence="4" key="1">
    <citation type="submission" date="2017-02" db="UniProtKB">
        <authorList>
            <consortium name="WormBaseParasite"/>
        </authorList>
    </citation>
    <scope>IDENTIFICATION</scope>
</reference>